<dbReference type="AlphaFoldDB" id="A0AAD0RVA9"/>
<dbReference type="PANTHER" id="PTHR36302:SF1">
    <property type="entry name" value="COPPER CHAPERONE PCU(A)C"/>
    <property type="match status" value="1"/>
</dbReference>
<sequence length="159" mass="16824">MIMRKTLSALLGLCLLSAGAMAHEFKLGDIKIGHPWSRAMPESSPTGGVYLSLNNQGKTADKLLSASTPRAAKAELHTHLNDKGVMRMREVAGGVAVAAGQEVKFAPGSYHVMLMGLKQPLRVGDRFPLTLRFEKAGSVTVEVVVEDGVAAAAPAEHAH</sequence>
<reference evidence="2 3" key="1">
    <citation type="submission" date="2018-08" db="EMBL/GenBank/DDBJ databases">
        <title>Complete genome sequence of JP2-74.</title>
        <authorList>
            <person name="Wu L."/>
        </authorList>
    </citation>
    <scope>NUCLEOTIDE SEQUENCE [LARGE SCALE GENOMIC DNA]</scope>
    <source>
        <strain evidence="2 3">JP2-74</strain>
    </source>
</reference>
<evidence type="ECO:0000313" key="2">
    <source>
        <dbReference type="EMBL" id="AXT44893.1"/>
    </source>
</evidence>
<keyword evidence="3" id="KW-1185">Reference proteome</keyword>
<evidence type="ECO:0000313" key="3">
    <source>
        <dbReference type="Proteomes" id="UP000259465"/>
    </source>
</evidence>
<dbReference type="Pfam" id="PF04314">
    <property type="entry name" value="PCuAC"/>
    <property type="match status" value="1"/>
</dbReference>
<evidence type="ECO:0000256" key="1">
    <source>
        <dbReference type="SAM" id="SignalP"/>
    </source>
</evidence>
<name>A0AAD0RVA9_9NEIS</name>
<dbReference type="InterPro" id="IPR007410">
    <property type="entry name" value="LpqE-like"/>
</dbReference>
<dbReference type="PANTHER" id="PTHR36302">
    <property type="entry name" value="BLR7088 PROTEIN"/>
    <property type="match status" value="1"/>
</dbReference>
<feature type="chain" id="PRO_5042009141" evidence="1">
    <location>
        <begin position="23"/>
        <end position="159"/>
    </location>
</feature>
<accession>A0AAD0RVA9</accession>
<dbReference type="EMBL" id="CP031968">
    <property type="protein sequence ID" value="AXT44893.1"/>
    <property type="molecule type" value="Genomic_DNA"/>
</dbReference>
<dbReference type="Gene3D" id="2.60.40.1890">
    <property type="entry name" value="PCu(A)C copper chaperone"/>
    <property type="match status" value="1"/>
</dbReference>
<dbReference type="KEGG" id="crz:D1345_01160"/>
<proteinExistence type="predicted"/>
<organism evidence="2 3">
    <name type="scientific">Chromobacterium rhizoryzae</name>
    <dbReference type="NCBI Taxonomy" id="1778675"/>
    <lineage>
        <taxon>Bacteria</taxon>
        <taxon>Pseudomonadati</taxon>
        <taxon>Pseudomonadota</taxon>
        <taxon>Betaproteobacteria</taxon>
        <taxon>Neisseriales</taxon>
        <taxon>Chromobacteriaceae</taxon>
        <taxon>Chromobacterium</taxon>
    </lineage>
</organism>
<protein>
    <submittedName>
        <fullName evidence="2">Copper chaperone PCu(A)C</fullName>
    </submittedName>
</protein>
<dbReference type="Proteomes" id="UP000259465">
    <property type="component" value="Chromosome"/>
</dbReference>
<dbReference type="SUPFAM" id="SSF110087">
    <property type="entry name" value="DR1885-like metal-binding protein"/>
    <property type="match status" value="1"/>
</dbReference>
<dbReference type="InterPro" id="IPR036182">
    <property type="entry name" value="PCuAC_sf"/>
</dbReference>
<keyword evidence="1" id="KW-0732">Signal</keyword>
<gene>
    <name evidence="2" type="ORF">D1345_01160</name>
</gene>
<feature type="signal peptide" evidence="1">
    <location>
        <begin position="1"/>
        <end position="22"/>
    </location>
</feature>
<dbReference type="InterPro" id="IPR058248">
    <property type="entry name" value="Lxx211020-like"/>
</dbReference>